<dbReference type="Proteomes" id="UP000559626">
    <property type="component" value="Unassembled WGS sequence"/>
</dbReference>
<dbReference type="PANTHER" id="PTHR30399">
    <property type="entry name" value="UNCHARACTERIZED PROTEIN YGJP"/>
    <property type="match status" value="1"/>
</dbReference>
<dbReference type="Pfam" id="PF01863">
    <property type="entry name" value="YgjP-like"/>
    <property type="match status" value="1"/>
</dbReference>
<comment type="caution">
    <text evidence="2">The sequence shown here is derived from an EMBL/GenBank/DDBJ whole genome shotgun (WGS) entry which is preliminary data.</text>
</comment>
<gene>
    <name evidence="2" type="ORF">HHL22_22145</name>
</gene>
<sequence>MPPVPAQLVVEDVVVEVVRKPVRSWRLSVRPPHGTVRLTVPLGTREASWREAILDKLAWIRRHQATLRQRPVVPELRYEAGETHYYLGQALHLVVQEQAGRSQVRLVAEVGELHLRVPPGTTPTQRAQVVGRWRRQQLRRLVPGLLAQWEPVVGAQTAAWGLKAMKTRWGTCSIRARRIWLNVALSEWPLACLRYVLVHELTHLHERLHSPRFWQLLAQALPTWHVAHLALKKGHPGVPLPLAA</sequence>
<evidence type="ECO:0000313" key="2">
    <source>
        <dbReference type="EMBL" id="NML67911.1"/>
    </source>
</evidence>
<organism evidence="2 3">
    <name type="scientific">Hymenobacter polaris</name>
    <dbReference type="NCBI Taxonomy" id="2682546"/>
    <lineage>
        <taxon>Bacteria</taxon>
        <taxon>Pseudomonadati</taxon>
        <taxon>Bacteroidota</taxon>
        <taxon>Cytophagia</taxon>
        <taxon>Cytophagales</taxon>
        <taxon>Hymenobacteraceae</taxon>
        <taxon>Hymenobacter</taxon>
    </lineage>
</organism>
<keyword evidence="3" id="KW-1185">Reference proteome</keyword>
<dbReference type="RefSeq" id="WP_169533618.1">
    <property type="nucleotide sequence ID" value="NZ_JABBGH010000004.1"/>
</dbReference>
<protein>
    <submittedName>
        <fullName evidence="2">M48 family metallopeptidase</fullName>
    </submittedName>
</protein>
<dbReference type="PANTHER" id="PTHR30399:SF1">
    <property type="entry name" value="UTP PYROPHOSPHATASE"/>
    <property type="match status" value="1"/>
</dbReference>
<evidence type="ECO:0000313" key="3">
    <source>
        <dbReference type="Proteomes" id="UP000559626"/>
    </source>
</evidence>
<dbReference type="AlphaFoldDB" id="A0A7Y0AID2"/>
<dbReference type="CDD" id="cd07344">
    <property type="entry name" value="M48_yhfN_like"/>
    <property type="match status" value="1"/>
</dbReference>
<evidence type="ECO:0000259" key="1">
    <source>
        <dbReference type="Pfam" id="PF01863"/>
    </source>
</evidence>
<reference evidence="2 3" key="1">
    <citation type="submission" date="2020-04" db="EMBL/GenBank/DDBJ databases">
        <title>Hymenobacter polaris sp. nov., isolated from Arctic soil.</title>
        <authorList>
            <person name="Dahal R.H."/>
        </authorList>
    </citation>
    <scope>NUCLEOTIDE SEQUENCE [LARGE SCALE GENOMIC DNA]</scope>
    <source>
        <strain evidence="2 3">RP-2-7</strain>
    </source>
</reference>
<dbReference type="EMBL" id="JABBGH010000004">
    <property type="protein sequence ID" value="NML67911.1"/>
    <property type="molecule type" value="Genomic_DNA"/>
</dbReference>
<dbReference type="InterPro" id="IPR053136">
    <property type="entry name" value="UTP_pyrophosphatase-like"/>
</dbReference>
<accession>A0A7Y0AID2</accession>
<name>A0A7Y0AID2_9BACT</name>
<dbReference type="Gene3D" id="3.30.2010.10">
    <property type="entry name" value="Metalloproteases ('zincins'), catalytic domain"/>
    <property type="match status" value="1"/>
</dbReference>
<dbReference type="InterPro" id="IPR002725">
    <property type="entry name" value="YgjP-like_metallopeptidase"/>
</dbReference>
<feature type="domain" description="YgjP-like metallopeptidase" evidence="1">
    <location>
        <begin position="26"/>
        <end position="233"/>
    </location>
</feature>
<proteinExistence type="predicted"/>